<keyword evidence="5 6" id="KW-0472">Membrane</keyword>
<evidence type="ECO:0000256" key="6">
    <source>
        <dbReference type="SAM" id="Phobius"/>
    </source>
</evidence>
<feature type="transmembrane region" description="Helical" evidence="6">
    <location>
        <begin position="279"/>
        <end position="301"/>
    </location>
</feature>
<evidence type="ECO:0000256" key="1">
    <source>
        <dbReference type="ARBA" id="ARBA00004141"/>
    </source>
</evidence>
<dbReference type="OrthoDB" id="9793390at2"/>
<dbReference type="RefSeq" id="WP_121678812.1">
    <property type="nucleotide sequence ID" value="NZ_RCVZ01000001.1"/>
</dbReference>
<comment type="caution">
    <text evidence="7">The sequence shown here is derived from an EMBL/GenBank/DDBJ whole genome shotgun (WGS) entry which is preliminary data.</text>
</comment>
<dbReference type="AlphaFoldDB" id="A0A3L7KC08"/>
<evidence type="ECO:0000256" key="2">
    <source>
        <dbReference type="ARBA" id="ARBA00009773"/>
    </source>
</evidence>
<dbReference type="PANTHER" id="PTHR21716:SF15">
    <property type="entry name" value="TRANSPORT PROTEIN YRRI-RELATED"/>
    <property type="match status" value="1"/>
</dbReference>
<feature type="transmembrane region" description="Helical" evidence="6">
    <location>
        <begin position="243"/>
        <end position="272"/>
    </location>
</feature>
<evidence type="ECO:0000256" key="4">
    <source>
        <dbReference type="ARBA" id="ARBA00022989"/>
    </source>
</evidence>
<dbReference type="Pfam" id="PF01594">
    <property type="entry name" value="AI-2E_transport"/>
    <property type="match status" value="1"/>
</dbReference>
<feature type="transmembrane region" description="Helical" evidence="6">
    <location>
        <begin position="157"/>
        <end position="179"/>
    </location>
</feature>
<sequence>MPNKNAKWLYRILFVLMIFLLLYVFYLLKALWLPLLHFAFLVFLPFFIGGFIAYLLHPLIEKIHESGLHRGVAILIIYSLFFGGIAYGVYRGLPLIIHQIKDLSNNLPMLAEEYKRWNDALEHSTKRWPDGLQTQIDEQIQNFELWVKKFLGYVVDVLMKVINMIFIIAVIPFISFYLLKDITKVKKAFWYITPRKWRKQGIRFLRDVDDSLGGYIRGQFLVCLVIGAISTTVLWVLGIKYPVLLGIIIGLTNVIPYFGPVIGAVPAVIIAASISAKSIIYVLVLIVVLQFIEGNILSPFIVGKSLHMHPLFIIGALVIGGEAAGVVGLLLAVPLLAVLKVALIHAKTHFMRTSSR</sequence>
<keyword evidence="3 6" id="KW-0812">Transmembrane</keyword>
<evidence type="ECO:0000313" key="8">
    <source>
        <dbReference type="Proteomes" id="UP000276770"/>
    </source>
</evidence>
<organism evidence="7 8">
    <name type="scientific">Falsibacillus albus</name>
    <dbReference type="NCBI Taxonomy" id="2478915"/>
    <lineage>
        <taxon>Bacteria</taxon>
        <taxon>Bacillati</taxon>
        <taxon>Bacillota</taxon>
        <taxon>Bacilli</taxon>
        <taxon>Bacillales</taxon>
        <taxon>Bacillaceae</taxon>
        <taxon>Falsibacillus</taxon>
    </lineage>
</organism>
<dbReference type="EMBL" id="RCVZ01000001">
    <property type="protein sequence ID" value="RLQ98122.1"/>
    <property type="molecule type" value="Genomic_DNA"/>
</dbReference>
<dbReference type="GO" id="GO:0055085">
    <property type="term" value="P:transmembrane transport"/>
    <property type="evidence" value="ECO:0007669"/>
    <property type="project" value="TreeGrafter"/>
</dbReference>
<dbReference type="InterPro" id="IPR002549">
    <property type="entry name" value="AI-2E-like"/>
</dbReference>
<accession>A0A3L7KC08</accession>
<evidence type="ECO:0000256" key="3">
    <source>
        <dbReference type="ARBA" id="ARBA00022692"/>
    </source>
</evidence>
<reference evidence="7 8" key="1">
    <citation type="submission" date="2018-10" db="EMBL/GenBank/DDBJ databases">
        <title>Falsibacillus sp. genome draft.</title>
        <authorList>
            <person name="Shi S."/>
        </authorList>
    </citation>
    <scope>NUCLEOTIDE SEQUENCE [LARGE SCALE GENOMIC DNA]</scope>
    <source>
        <strain evidence="7 8">GY 10110</strain>
    </source>
</reference>
<keyword evidence="8" id="KW-1185">Reference proteome</keyword>
<protein>
    <submittedName>
        <fullName evidence="7">AI-2E family transporter</fullName>
    </submittedName>
</protein>
<feature type="transmembrane region" description="Helical" evidence="6">
    <location>
        <begin position="220"/>
        <end position="237"/>
    </location>
</feature>
<keyword evidence="4 6" id="KW-1133">Transmembrane helix</keyword>
<feature type="transmembrane region" description="Helical" evidence="6">
    <location>
        <begin position="313"/>
        <end position="346"/>
    </location>
</feature>
<proteinExistence type="inferred from homology"/>
<feature type="transmembrane region" description="Helical" evidence="6">
    <location>
        <begin position="12"/>
        <end position="32"/>
    </location>
</feature>
<comment type="subcellular location">
    <subcellularLocation>
        <location evidence="1">Membrane</location>
        <topology evidence="1">Multi-pass membrane protein</topology>
    </subcellularLocation>
</comment>
<dbReference type="PANTHER" id="PTHR21716">
    <property type="entry name" value="TRANSMEMBRANE PROTEIN"/>
    <property type="match status" value="1"/>
</dbReference>
<dbReference type="GO" id="GO:0016020">
    <property type="term" value="C:membrane"/>
    <property type="evidence" value="ECO:0007669"/>
    <property type="project" value="UniProtKB-SubCell"/>
</dbReference>
<feature type="transmembrane region" description="Helical" evidence="6">
    <location>
        <begin position="72"/>
        <end position="90"/>
    </location>
</feature>
<dbReference type="Proteomes" id="UP000276770">
    <property type="component" value="Unassembled WGS sequence"/>
</dbReference>
<gene>
    <name evidence="7" type="ORF">D9X91_01675</name>
</gene>
<feature type="transmembrane region" description="Helical" evidence="6">
    <location>
        <begin position="38"/>
        <end position="60"/>
    </location>
</feature>
<evidence type="ECO:0000313" key="7">
    <source>
        <dbReference type="EMBL" id="RLQ98122.1"/>
    </source>
</evidence>
<evidence type="ECO:0000256" key="5">
    <source>
        <dbReference type="ARBA" id="ARBA00023136"/>
    </source>
</evidence>
<comment type="similarity">
    <text evidence="2">Belongs to the autoinducer-2 exporter (AI-2E) (TC 2.A.86) family.</text>
</comment>
<name>A0A3L7KC08_9BACI</name>